<accession>A0ACC3MS58</accession>
<gene>
    <name evidence="1" type="ORF">LTR37_014955</name>
</gene>
<dbReference type="EMBL" id="JAUTXU010000162">
    <property type="protein sequence ID" value="KAK3702381.1"/>
    <property type="molecule type" value="Genomic_DNA"/>
</dbReference>
<proteinExistence type="predicted"/>
<protein>
    <submittedName>
        <fullName evidence="1">Uncharacterized protein</fullName>
    </submittedName>
</protein>
<keyword evidence="2" id="KW-1185">Reference proteome</keyword>
<reference evidence="1" key="1">
    <citation type="submission" date="2023-07" db="EMBL/GenBank/DDBJ databases">
        <title>Black Yeasts Isolated from many extreme environments.</title>
        <authorList>
            <person name="Coleine C."/>
            <person name="Stajich J.E."/>
            <person name="Selbmann L."/>
        </authorList>
    </citation>
    <scope>NUCLEOTIDE SEQUENCE</scope>
    <source>
        <strain evidence="1">CCFEE 5714</strain>
    </source>
</reference>
<organism evidence="1 2">
    <name type="scientific">Vermiconidia calcicola</name>
    <dbReference type="NCBI Taxonomy" id="1690605"/>
    <lineage>
        <taxon>Eukaryota</taxon>
        <taxon>Fungi</taxon>
        <taxon>Dikarya</taxon>
        <taxon>Ascomycota</taxon>
        <taxon>Pezizomycotina</taxon>
        <taxon>Dothideomycetes</taxon>
        <taxon>Dothideomycetidae</taxon>
        <taxon>Mycosphaerellales</taxon>
        <taxon>Extremaceae</taxon>
        <taxon>Vermiconidia</taxon>
    </lineage>
</organism>
<evidence type="ECO:0000313" key="2">
    <source>
        <dbReference type="Proteomes" id="UP001281147"/>
    </source>
</evidence>
<comment type="caution">
    <text evidence="1">The sequence shown here is derived from an EMBL/GenBank/DDBJ whole genome shotgun (WGS) entry which is preliminary data.</text>
</comment>
<dbReference type="Proteomes" id="UP001281147">
    <property type="component" value="Unassembled WGS sequence"/>
</dbReference>
<name>A0ACC3MS58_9PEZI</name>
<sequence length="160" mass="17486">MSPKSEASHAESSAAQSTASAEDDWGTITDPGERRKVQNRIAQRKFREKVRQQRQEAEREAENQLLAAGSYSTPEPEEADGVEEGLPWGSISLRHVIRSGRTKEQSSRETSIYAAASEAGGSSRLGLHLIDNYARGSPAWAAWKARFAPVSGPIPTGWHD</sequence>
<evidence type="ECO:0000313" key="1">
    <source>
        <dbReference type="EMBL" id="KAK3702381.1"/>
    </source>
</evidence>